<dbReference type="SUPFAM" id="SSF53597">
    <property type="entry name" value="Dihydrofolate reductase-like"/>
    <property type="match status" value="1"/>
</dbReference>
<protein>
    <submittedName>
        <fullName evidence="1">Uncharacterized protein</fullName>
    </submittedName>
</protein>
<reference evidence="1 2" key="1">
    <citation type="submission" date="2020-06" db="EMBL/GenBank/DDBJ databases">
        <title>Actinomadura xiongansis sp. nov., isolated from soil of Baiyangdian.</title>
        <authorList>
            <person name="Zhang X."/>
        </authorList>
    </citation>
    <scope>NUCLEOTIDE SEQUENCE [LARGE SCALE GENOMIC DNA]</scope>
    <source>
        <strain evidence="1 2">HBUM206468</strain>
    </source>
</reference>
<organism evidence="1 2">
    <name type="scientific">Actinomadura alba</name>
    <dbReference type="NCBI Taxonomy" id="406431"/>
    <lineage>
        <taxon>Bacteria</taxon>
        <taxon>Bacillati</taxon>
        <taxon>Actinomycetota</taxon>
        <taxon>Actinomycetes</taxon>
        <taxon>Streptosporangiales</taxon>
        <taxon>Thermomonosporaceae</taxon>
        <taxon>Actinomadura</taxon>
    </lineage>
</organism>
<evidence type="ECO:0000313" key="2">
    <source>
        <dbReference type="Proteomes" id="UP000805614"/>
    </source>
</evidence>
<gene>
    <name evidence="1" type="ORF">HKK74_23795</name>
</gene>
<evidence type="ECO:0000313" key="1">
    <source>
        <dbReference type="EMBL" id="MBC6468495.1"/>
    </source>
</evidence>
<keyword evidence="2" id="KW-1185">Reference proteome</keyword>
<accession>A0ABR7LUQ8</accession>
<dbReference type="RefSeq" id="WP_187245543.1">
    <property type="nucleotide sequence ID" value="NZ_BAAAOK010000014.1"/>
</dbReference>
<dbReference type="InterPro" id="IPR024072">
    <property type="entry name" value="DHFR-like_dom_sf"/>
</dbReference>
<dbReference type="Proteomes" id="UP000805614">
    <property type="component" value="Unassembled WGS sequence"/>
</dbReference>
<dbReference type="Gene3D" id="3.40.430.10">
    <property type="entry name" value="Dihydrofolate Reductase, subunit A"/>
    <property type="match status" value="1"/>
</dbReference>
<proteinExistence type="predicted"/>
<dbReference type="EMBL" id="JABVEC010000019">
    <property type="protein sequence ID" value="MBC6468495.1"/>
    <property type="molecule type" value="Genomic_DNA"/>
</dbReference>
<name>A0ABR7LUQ8_9ACTN</name>
<comment type="caution">
    <text evidence="1">The sequence shown here is derived from an EMBL/GenBank/DDBJ whole genome shotgun (WGS) entry which is preliminary data.</text>
</comment>
<sequence>MFGRVTYEGMASYWPTPEAKSGDPVVAAAMNELPKVVVSRTLERAEWSGTRLIKDDVAGEIARLKEQPGKDIAILAPSSR</sequence>